<feature type="transmembrane region" description="Helical" evidence="8">
    <location>
        <begin position="219"/>
        <end position="237"/>
    </location>
</feature>
<dbReference type="UniPathway" id="UPA00557">
    <property type="reaction ID" value="UER00614"/>
</dbReference>
<keyword evidence="6 8" id="KW-0472">Membrane</keyword>
<dbReference type="GO" id="GO:0009273">
    <property type="term" value="P:peptidoglycan-based cell wall biogenesis"/>
    <property type="evidence" value="ECO:0007669"/>
    <property type="project" value="TreeGrafter"/>
</dbReference>
<dbReference type="Pfam" id="PF01148">
    <property type="entry name" value="CTP_transf_1"/>
    <property type="match status" value="1"/>
</dbReference>
<keyword evidence="7 9" id="KW-0548">Nucleotidyltransferase</keyword>
<comment type="similarity">
    <text evidence="2 7">Belongs to the CDS family.</text>
</comment>
<comment type="caution">
    <text evidence="9">The sequence shown here is derived from an EMBL/GenBank/DDBJ whole genome shotgun (WGS) entry which is preliminary data.</text>
</comment>
<name>A0A318KDR2_9NEIS</name>
<evidence type="ECO:0000256" key="4">
    <source>
        <dbReference type="ARBA" id="ARBA00022692"/>
    </source>
</evidence>
<dbReference type="GO" id="GO:0004605">
    <property type="term" value="F:phosphatidate cytidylyltransferase activity"/>
    <property type="evidence" value="ECO:0007669"/>
    <property type="project" value="UniProtKB-EC"/>
</dbReference>
<organism evidence="9 10">
    <name type="scientific">Rivihabitans pingtungensis</name>
    <dbReference type="NCBI Taxonomy" id="1054498"/>
    <lineage>
        <taxon>Bacteria</taxon>
        <taxon>Pseudomonadati</taxon>
        <taxon>Pseudomonadota</taxon>
        <taxon>Betaproteobacteria</taxon>
        <taxon>Neisseriales</taxon>
        <taxon>Aquaspirillaceae</taxon>
        <taxon>Rivihabitans</taxon>
    </lineage>
</organism>
<gene>
    <name evidence="9" type="ORF">DFR34_13512</name>
</gene>
<evidence type="ECO:0000256" key="2">
    <source>
        <dbReference type="ARBA" id="ARBA00010185"/>
    </source>
</evidence>
<evidence type="ECO:0000256" key="8">
    <source>
        <dbReference type="SAM" id="Phobius"/>
    </source>
</evidence>
<comment type="subcellular location">
    <subcellularLocation>
        <location evidence="1">Membrane</location>
        <topology evidence="1">Multi-pass membrane protein</topology>
    </subcellularLocation>
</comment>
<sequence>MHQNFWQLAGGILACLLLATLIGRLIAWRHGDSPTVRNLNERIHAWWALIGVALPVLALGKALTIALFALLSFMTLREFLSLTPTRPGDRPVLFLAFFVSIPFQYALVAMGWYGLFAVLIPVYGFFLLSAVATLAQDAEHFLERSARIQWAVMVCVYGISHAPALLFLDLPGYPQDHAVLLLFFLLVVQLSDILQYVCGKLFGRRKVAPVLSPNKTWEGLLGGGGLASAAGAALYGFTPFTPWQAALLSAAVVGAGFFGGLVLSAVKRSLGVKDWGQSLPGHGGMLDRLDSVAFAAPIFFHLTRYGFAP</sequence>
<keyword evidence="10" id="KW-1185">Reference proteome</keyword>
<dbReference type="InterPro" id="IPR000374">
    <property type="entry name" value="PC_trans"/>
</dbReference>
<evidence type="ECO:0000313" key="10">
    <source>
        <dbReference type="Proteomes" id="UP000247555"/>
    </source>
</evidence>
<evidence type="ECO:0000256" key="5">
    <source>
        <dbReference type="ARBA" id="ARBA00022989"/>
    </source>
</evidence>
<keyword evidence="5 8" id="KW-1133">Transmembrane helix</keyword>
<dbReference type="EC" id="2.7.7.41" evidence="7"/>
<feature type="transmembrane region" description="Helical" evidence="8">
    <location>
        <begin position="148"/>
        <end position="168"/>
    </location>
</feature>
<proteinExistence type="inferred from homology"/>
<dbReference type="EMBL" id="QJKI01000035">
    <property type="protein sequence ID" value="PXX74030.1"/>
    <property type="molecule type" value="Genomic_DNA"/>
</dbReference>
<dbReference type="GO" id="GO:0016024">
    <property type="term" value="P:CDP-diacylglycerol biosynthetic process"/>
    <property type="evidence" value="ECO:0007669"/>
    <property type="project" value="UniProtKB-UniPathway"/>
</dbReference>
<feature type="transmembrane region" description="Helical" evidence="8">
    <location>
        <begin position="92"/>
        <end position="112"/>
    </location>
</feature>
<dbReference type="AlphaFoldDB" id="A0A318KDR2"/>
<dbReference type="PANTHER" id="PTHR43535">
    <property type="entry name" value="PHOSPHATIDATE CYTIDYLYLTRANSFERASE"/>
    <property type="match status" value="1"/>
</dbReference>
<evidence type="ECO:0000256" key="1">
    <source>
        <dbReference type="ARBA" id="ARBA00004141"/>
    </source>
</evidence>
<reference evidence="9 10" key="1">
    <citation type="submission" date="2018-05" db="EMBL/GenBank/DDBJ databases">
        <title>Genomic Encyclopedia of Type Strains, Phase IV (KMG-IV): sequencing the most valuable type-strain genomes for metagenomic binning, comparative biology and taxonomic classification.</title>
        <authorList>
            <person name="Goeker M."/>
        </authorList>
    </citation>
    <scope>NUCLEOTIDE SEQUENCE [LARGE SCALE GENOMIC DNA]</scope>
    <source>
        <strain evidence="9 10">DSM 29661</strain>
    </source>
</reference>
<dbReference type="PROSITE" id="PS01315">
    <property type="entry name" value="CDS"/>
    <property type="match status" value="1"/>
</dbReference>
<dbReference type="PANTHER" id="PTHR43535:SF1">
    <property type="entry name" value="PHOSPHATIDATE CYTIDYLYLTRANSFERASE"/>
    <property type="match status" value="1"/>
</dbReference>
<evidence type="ECO:0000256" key="7">
    <source>
        <dbReference type="RuleBase" id="RU003938"/>
    </source>
</evidence>
<feature type="transmembrane region" description="Helical" evidence="8">
    <location>
        <begin position="43"/>
        <end position="71"/>
    </location>
</feature>
<keyword evidence="3 7" id="KW-0808">Transferase</keyword>
<protein>
    <recommendedName>
        <fullName evidence="7">Phosphatidate cytidylyltransferase</fullName>
        <ecNumber evidence="7">2.7.7.41</ecNumber>
    </recommendedName>
</protein>
<evidence type="ECO:0000256" key="6">
    <source>
        <dbReference type="ARBA" id="ARBA00023136"/>
    </source>
</evidence>
<dbReference type="GO" id="GO:0005886">
    <property type="term" value="C:plasma membrane"/>
    <property type="evidence" value="ECO:0007669"/>
    <property type="project" value="TreeGrafter"/>
</dbReference>
<evidence type="ECO:0000313" key="9">
    <source>
        <dbReference type="EMBL" id="PXX74030.1"/>
    </source>
</evidence>
<evidence type="ECO:0000256" key="3">
    <source>
        <dbReference type="ARBA" id="ARBA00022679"/>
    </source>
</evidence>
<feature type="transmembrane region" description="Helical" evidence="8">
    <location>
        <begin position="243"/>
        <end position="266"/>
    </location>
</feature>
<feature type="transmembrane region" description="Helical" evidence="8">
    <location>
        <begin position="118"/>
        <end position="136"/>
    </location>
</feature>
<comment type="catalytic activity">
    <reaction evidence="7">
        <text>a 1,2-diacyl-sn-glycero-3-phosphate + CTP + H(+) = a CDP-1,2-diacyl-sn-glycerol + diphosphate</text>
        <dbReference type="Rhea" id="RHEA:16229"/>
        <dbReference type="ChEBI" id="CHEBI:15378"/>
        <dbReference type="ChEBI" id="CHEBI:33019"/>
        <dbReference type="ChEBI" id="CHEBI:37563"/>
        <dbReference type="ChEBI" id="CHEBI:58332"/>
        <dbReference type="ChEBI" id="CHEBI:58608"/>
        <dbReference type="EC" id="2.7.7.41"/>
    </reaction>
</comment>
<accession>A0A318KDR2</accession>
<feature type="transmembrane region" description="Helical" evidence="8">
    <location>
        <begin position="180"/>
        <end position="198"/>
    </location>
</feature>
<keyword evidence="4 7" id="KW-0812">Transmembrane</keyword>
<comment type="pathway">
    <text evidence="7">Phospholipid metabolism; CDP-diacylglycerol biosynthesis; CDP-diacylglycerol from sn-glycerol 3-phosphate: step 3/3.</text>
</comment>
<dbReference type="Proteomes" id="UP000247555">
    <property type="component" value="Unassembled WGS sequence"/>
</dbReference>